<evidence type="ECO:0000313" key="4">
    <source>
        <dbReference type="Proteomes" id="UP000663852"/>
    </source>
</evidence>
<gene>
    <name evidence="1" type="ORF">EDS130_LOCUS36042</name>
    <name evidence="2" type="ORF">XAT740_LOCUS55304</name>
</gene>
<comment type="caution">
    <text evidence="1">The sequence shown here is derived from an EMBL/GenBank/DDBJ whole genome shotgun (WGS) entry which is preliminary data.</text>
</comment>
<name>A0A815L374_ADIRI</name>
<reference evidence="1" key="1">
    <citation type="submission" date="2021-02" db="EMBL/GenBank/DDBJ databases">
        <authorList>
            <person name="Nowell W R."/>
        </authorList>
    </citation>
    <scope>NUCLEOTIDE SEQUENCE</scope>
</reference>
<organism evidence="1 4">
    <name type="scientific">Adineta ricciae</name>
    <name type="common">Rotifer</name>
    <dbReference type="NCBI Taxonomy" id="249248"/>
    <lineage>
        <taxon>Eukaryota</taxon>
        <taxon>Metazoa</taxon>
        <taxon>Spiralia</taxon>
        <taxon>Gnathifera</taxon>
        <taxon>Rotifera</taxon>
        <taxon>Eurotatoria</taxon>
        <taxon>Bdelloidea</taxon>
        <taxon>Adinetida</taxon>
        <taxon>Adinetidae</taxon>
        <taxon>Adineta</taxon>
    </lineage>
</organism>
<evidence type="ECO:0000313" key="3">
    <source>
        <dbReference type="Proteomes" id="UP000663828"/>
    </source>
</evidence>
<keyword evidence="3" id="KW-1185">Reference proteome</keyword>
<dbReference type="AlphaFoldDB" id="A0A815L374"/>
<sequence length="215" mass="24541">MANRGERDAAQKFISGYVEIRATNQSLNSPEIQSVVTSLLQKINLQTELNMIMTQIVGTAASGNVNLERCYVINKISSIREIRDAVINFIKLCKFPKNENFDQQLQRESFGQIETLYLSRKSLEKPSQSSNTIDKETCSLLVPQICSDCIEIPTRTNLSPQPFSRESSQMTNSILTDKEYFHHLSSLLNRYADQPCPYYFRNLNDFQRSQIGGKI</sequence>
<dbReference type="Proteomes" id="UP000663828">
    <property type="component" value="Unassembled WGS sequence"/>
</dbReference>
<proteinExistence type="predicted"/>
<dbReference type="EMBL" id="CAJNOJ010000327">
    <property type="protein sequence ID" value="CAF1401547.1"/>
    <property type="molecule type" value="Genomic_DNA"/>
</dbReference>
<accession>A0A815L374</accession>
<evidence type="ECO:0000313" key="1">
    <source>
        <dbReference type="EMBL" id="CAF1401547.1"/>
    </source>
</evidence>
<dbReference type="Proteomes" id="UP000663852">
    <property type="component" value="Unassembled WGS sequence"/>
</dbReference>
<dbReference type="EMBL" id="CAJNOR010010299">
    <property type="protein sequence ID" value="CAF1652706.1"/>
    <property type="molecule type" value="Genomic_DNA"/>
</dbReference>
<evidence type="ECO:0000313" key="2">
    <source>
        <dbReference type="EMBL" id="CAF1652706.1"/>
    </source>
</evidence>
<protein>
    <submittedName>
        <fullName evidence="1">Uncharacterized protein</fullName>
    </submittedName>
</protein>